<sequence length="311" mass="34720">QNVGVIRSYAQLLLDIYHDEDTAEMLLIRADNIEEDSTQSSSASSTIEGQENTIVENNMNVNDNRKTSNVQKKKRKKKKQQDDVITEITTGSSSNSSLGLIIGGLLFAAHILAIIIYIISMVVYITQAKHFAQQVNNLKSVCDLATYCCQMSPLGLMLLVHDYEFNFQYPGSADGKAATIRRLSGVRSKLKETSADIIKVISQLYDMTSLTGPWEENSMEAYIFETGDGICTRIDGVEGQCEGFITRHQEATNNLISGFIEMAQKAHYMGNAEGDLHQFSTFHSDLAYIIFNPISPILESCKRAMVKYWEV</sequence>
<keyword evidence="2" id="KW-0812">Transmembrane</keyword>
<feature type="non-terminal residue" evidence="3">
    <location>
        <position position="1"/>
    </location>
</feature>
<accession>A0A5J4UCR0</accession>
<feature type="transmembrane region" description="Helical" evidence="2">
    <location>
        <begin position="100"/>
        <end position="125"/>
    </location>
</feature>
<organism evidence="3 4">
    <name type="scientific">Streblomastix strix</name>
    <dbReference type="NCBI Taxonomy" id="222440"/>
    <lineage>
        <taxon>Eukaryota</taxon>
        <taxon>Metamonada</taxon>
        <taxon>Preaxostyla</taxon>
        <taxon>Oxymonadida</taxon>
        <taxon>Streblomastigidae</taxon>
        <taxon>Streblomastix</taxon>
    </lineage>
</organism>
<name>A0A5J4UCR0_9EUKA</name>
<comment type="caution">
    <text evidence="3">The sequence shown here is derived from an EMBL/GenBank/DDBJ whole genome shotgun (WGS) entry which is preliminary data.</text>
</comment>
<feature type="compositionally biased region" description="Polar residues" evidence="1">
    <location>
        <begin position="47"/>
        <end position="70"/>
    </location>
</feature>
<dbReference type="Proteomes" id="UP000324800">
    <property type="component" value="Unassembled WGS sequence"/>
</dbReference>
<proteinExistence type="predicted"/>
<evidence type="ECO:0000313" key="4">
    <source>
        <dbReference type="Proteomes" id="UP000324800"/>
    </source>
</evidence>
<dbReference type="AlphaFoldDB" id="A0A5J4UCR0"/>
<keyword evidence="2" id="KW-0472">Membrane</keyword>
<reference evidence="3 4" key="1">
    <citation type="submission" date="2019-03" db="EMBL/GenBank/DDBJ databases">
        <title>Single cell metagenomics reveals metabolic interactions within the superorganism composed of flagellate Streblomastix strix and complex community of Bacteroidetes bacteria on its surface.</title>
        <authorList>
            <person name="Treitli S.C."/>
            <person name="Kolisko M."/>
            <person name="Husnik F."/>
            <person name="Keeling P."/>
            <person name="Hampl V."/>
        </authorList>
    </citation>
    <scope>NUCLEOTIDE SEQUENCE [LARGE SCALE GENOMIC DNA]</scope>
    <source>
        <strain evidence="3">ST1C</strain>
    </source>
</reference>
<evidence type="ECO:0000256" key="1">
    <source>
        <dbReference type="SAM" id="MobiDB-lite"/>
    </source>
</evidence>
<keyword evidence="2" id="KW-1133">Transmembrane helix</keyword>
<feature type="region of interest" description="Disordered" evidence="1">
    <location>
        <begin position="37"/>
        <end position="84"/>
    </location>
</feature>
<dbReference type="EMBL" id="SNRW01017201">
    <property type="protein sequence ID" value="KAA6368586.1"/>
    <property type="molecule type" value="Genomic_DNA"/>
</dbReference>
<evidence type="ECO:0000256" key="2">
    <source>
        <dbReference type="SAM" id="Phobius"/>
    </source>
</evidence>
<evidence type="ECO:0000313" key="3">
    <source>
        <dbReference type="EMBL" id="KAA6368586.1"/>
    </source>
</evidence>
<gene>
    <name evidence="3" type="ORF">EZS28_035887</name>
</gene>
<protein>
    <submittedName>
        <fullName evidence="3">Uncharacterized protein</fullName>
    </submittedName>
</protein>